<proteinExistence type="predicted"/>
<dbReference type="Proteomes" id="UP000032221">
    <property type="component" value="Unassembled WGS sequence"/>
</dbReference>
<dbReference type="PANTHER" id="PTHR34796:SF1">
    <property type="entry name" value="EXPRESSED PROTEIN"/>
    <property type="match status" value="1"/>
</dbReference>
<accession>A0A0D1LCM2</accession>
<feature type="region of interest" description="Disordered" evidence="1">
    <location>
        <begin position="1"/>
        <end position="39"/>
    </location>
</feature>
<feature type="compositionally biased region" description="Basic and acidic residues" evidence="1">
    <location>
        <begin position="1"/>
        <end position="21"/>
    </location>
</feature>
<dbReference type="SUPFAM" id="SSF140663">
    <property type="entry name" value="TTHA0068-like"/>
    <property type="match status" value="1"/>
</dbReference>
<dbReference type="Pfam" id="PF03745">
    <property type="entry name" value="DUF309"/>
    <property type="match status" value="1"/>
</dbReference>
<dbReference type="PANTHER" id="PTHR34796">
    <property type="entry name" value="EXPRESSED PROTEIN"/>
    <property type="match status" value="1"/>
</dbReference>
<evidence type="ECO:0000313" key="2">
    <source>
        <dbReference type="EMBL" id="KIU16012.1"/>
    </source>
</evidence>
<dbReference type="RefSeq" id="WP_043986353.1">
    <property type="nucleotide sequence ID" value="NZ_JXST01000021.1"/>
</dbReference>
<gene>
    <name evidence="2" type="ORF">TL10_16070</name>
</gene>
<sequence length="158" mass="17105">MAERDRDESGRPRNDRPRDAWGRPLPAGSEGIPRVPDDLELSPTETLAYAQGLLNEGFAFTAHEVLEAAWKNGPDDERPLWQGLAQLAVGITHVQRGNRNGAIALLQRGSGHLGEVRQPPPHCVDIDGLGSWAGALITDLAADADISPTRLRPPLTTR</sequence>
<reference evidence="2 3" key="1">
    <citation type="submission" date="2015-01" db="EMBL/GenBank/DDBJ databases">
        <title>Genome sequence of Mycobacterium llatzerense and Mycobacterium immunogenum recovered from brain abscess.</title>
        <authorList>
            <person name="Greninger A.L."/>
            <person name="Langelier C."/>
            <person name="Cunningham G."/>
            <person name="Chiu C.Y."/>
            <person name="Miller S."/>
        </authorList>
    </citation>
    <scope>NUCLEOTIDE SEQUENCE [LARGE SCALE GENOMIC DNA]</scope>
    <source>
        <strain evidence="2 3">CLUC14</strain>
    </source>
</reference>
<evidence type="ECO:0000313" key="3">
    <source>
        <dbReference type="Proteomes" id="UP000032221"/>
    </source>
</evidence>
<dbReference type="AlphaFoldDB" id="A0A0D1LCM2"/>
<dbReference type="InterPro" id="IPR005500">
    <property type="entry name" value="DUF309"/>
</dbReference>
<dbReference type="EMBL" id="JXST01000021">
    <property type="protein sequence ID" value="KIU16012.1"/>
    <property type="molecule type" value="Genomic_DNA"/>
</dbReference>
<dbReference type="InterPro" id="IPR023203">
    <property type="entry name" value="TTHA0068_sf"/>
</dbReference>
<evidence type="ECO:0008006" key="4">
    <source>
        <dbReference type="Google" id="ProtNLM"/>
    </source>
</evidence>
<keyword evidence="3" id="KW-1185">Reference proteome</keyword>
<dbReference type="STRING" id="280871.TL10_16070"/>
<name>A0A0D1LCM2_9MYCO</name>
<comment type="caution">
    <text evidence="2">The sequence shown here is derived from an EMBL/GenBank/DDBJ whole genome shotgun (WGS) entry which is preliminary data.</text>
</comment>
<dbReference type="OrthoDB" id="160968at2"/>
<dbReference type="PATRIC" id="fig|280871.6.peg.3332"/>
<organism evidence="2 3">
    <name type="scientific">Mycolicibacterium llatzerense</name>
    <dbReference type="NCBI Taxonomy" id="280871"/>
    <lineage>
        <taxon>Bacteria</taxon>
        <taxon>Bacillati</taxon>
        <taxon>Actinomycetota</taxon>
        <taxon>Actinomycetes</taxon>
        <taxon>Mycobacteriales</taxon>
        <taxon>Mycobacteriaceae</taxon>
        <taxon>Mycolicibacterium</taxon>
    </lineage>
</organism>
<dbReference type="Gene3D" id="1.10.3450.10">
    <property type="entry name" value="TTHA0068-like"/>
    <property type="match status" value="1"/>
</dbReference>
<protein>
    <recommendedName>
        <fullName evidence="4">DUF309 domain-containing protein</fullName>
    </recommendedName>
</protein>
<evidence type="ECO:0000256" key="1">
    <source>
        <dbReference type="SAM" id="MobiDB-lite"/>
    </source>
</evidence>